<accession>D9QS37</accession>
<organism evidence="2 3">
    <name type="scientific">Acetohalobium arabaticum (strain ATCC 49924 / DSM 5501 / Z-7288)</name>
    <dbReference type="NCBI Taxonomy" id="574087"/>
    <lineage>
        <taxon>Bacteria</taxon>
        <taxon>Bacillati</taxon>
        <taxon>Bacillota</taxon>
        <taxon>Clostridia</taxon>
        <taxon>Halanaerobiales</taxon>
        <taxon>Halobacteroidaceae</taxon>
        <taxon>Acetohalobium</taxon>
    </lineage>
</organism>
<dbReference type="InterPro" id="IPR035710">
    <property type="entry name" value="Archaeal_gltB"/>
</dbReference>
<dbReference type="RefSeq" id="WP_013278773.1">
    <property type="nucleotide sequence ID" value="NC_014378.1"/>
</dbReference>
<dbReference type="Pfam" id="PF01493">
    <property type="entry name" value="GXGXG"/>
    <property type="match status" value="1"/>
</dbReference>
<dbReference type="InterPro" id="IPR036485">
    <property type="entry name" value="Glu_synth_asu_C_sf"/>
</dbReference>
<feature type="domain" description="Glutamate synthase alpha subunit C-terminal" evidence="1">
    <location>
        <begin position="14"/>
        <end position="199"/>
    </location>
</feature>
<keyword evidence="2" id="KW-0560">Oxidoreductase</keyword>
<dbReference type="InterPro" id="IPR002489">
    <property type="entry name" value="Glu_synth_asu_C"/>
</dbReference>
<dbReference type="OrthoDB" id="9803192at2"/>
<dbReference type="KEGG" id="aar:Acear_1824"/>
<keyword evidence="3" id="KW-1185">Reference proteome</keyword>
<dbReference type="EC" id="1.4.1.13" evidence="2"/>
<evidence type="ECO:0000259" key="1">
    <source>
        <dbReference type="Pfam" id="PF01493"/>
    </source>
</evidence>
<dbReference type="Proteomes" id="UP000001661">
    <property type="component" value="Chromosome"/>
</dbReference>
<dbReference type="GO" id="GO:0004355">
    <property type="term" value="F:glutamate synthase (NADPH) activity"/>
    <property type="evidence" value="ECO:0007669"/>
    <property type="project" value="UniProtKB-EC"/>
</dbReference>
<sequence>MATIDAAGVYYKELNKEVKELLKSGETEITLDNVNGQRYIGDGLESNAKLIINGTPGNDLAAFTNGVEIVVNGNGQDGIANTMNGGKLVINGQTGDTLGYSMRGGEVYVRDSVGYRVGIHMKGYQDKQPTIIVGGTAGDFFGEYMAGGRLILLGLDRQADEPIIGNHVAVGMHGGVIYIRDEIEDYLTGLEVKVTEATPADRQEIRNSLTDYCQQFNLDLEEIMEAKFSKLIPVSHRPYGNMYAY</sequence>
<name>D9QS37_ACEAZ</name>
<evidence type="ECO:0000313" key="2">
    <source>
        <dbReference type="EMBL" id="ADL13328.1"/>
    </source>
</evidence>
<dbReference type="PIRSF" id="PIRSF006519">
    <property type="entry name" value="GOGAT_dom3"/>
    <property type="match status" value="1"/>
</dbReference>
<protein>
    <submittedName>
        <fullName evidence="2">Glutamate synthase (NADPH) GltB3 subunit</fullName>
        <ecNumber evidence="2">1.4.1.13</ecNumber>
    </submittedName>
</protein>
<dbReference type="eggNOG" id="COG0070">
    <property type="taxonomic scope" value="Bacteria"/>
</dbReference>
<dbReference type="HOGENOM" id="CLU_078510_1_0_9"/>
<dbReference type="AlphaFoldDB" id="D9QS37"/>
<evidence type="ECO:0000313" key="3">
    <source>
        <dbReference type="Proteomes" id="UP000001661"/>
    </source>
</evidence>
<dbReference type="InterPro" id="IPR012061">
    <property type="entry name" value="Glu_synth_lsu_3"/>
</dbReference>
<dbReference type="CDD" id="cd00981">
    <property type="entry name" value="arch_gltB"/>
    <property type="match status" value="1"/>
</dbReference>
<proteinExistence type="predicted"/>
<reference evidence="2 3" key="1">
    <citation type="journal article" date="2010" name="Stand. Genomic Sci.">
        <title>Complete genome sequence of Acetohalobium arabaticum type strain (Z-7288).</title>
        <authorList>
            <person name="Sikorski J."/>
            <person name="Lapidus A."/>
            <person name="Chertkov O."/>
            <person name="Lucas S."/>
            <person name="Copeland A."/>
            <person name="Glavina Del Rio T."/>
            <person name="Nolan M."/>
            <person name="Tice H."/>
            <person name="Cheng J.F."/>
            <person name="Han C."/>
            <person name="Brambilla E."/>
            <person name="Pitluck S."/>
            <person name="Liolios K."/>
            <person name="Ivanova N."/>
            <person name="Mavromatis K."/>
            <person name="Mikhailova N."/>
            <person name="Pati A."/>
            <person name="Bruce D."/>
            <person name="Detter C."/>
            <person name="Tapia R."/>
            <person name="Goodwin L."/>
            <person name="Chen A."/>
            <person name="Palaniappan K."/>
            <person name="Land M."/>
            <person name="Hauser L."/>
            <person name="Chang Y.J."/>
            <person name="Jeffries C.D."/>
            <person name="Rohde M."/>
            <person name="Goker M."/>
            <person name="Spring S."/>
            <person name="Woyke T."/>
            <person name="Bristow J."/>
            <person name="Eisen J.A."/>
            <person name="Markowitz V."/>
            <person name="Hugenholtz P."/>
            <person name="Kyrpides N.C."/>
            <person name="Klenk H.P."/>
        </authorList>
    </citation>
    <scope>NUCLEOTIDE SEQUENCE [LARGE SCALE GENOMIC DNA]</scope>
    <source>
        <strain evidence="3">ATCC 49924 / DSM 5501 / Z-7288</strain>
    </source>
</reference>
<dbReference type="PANTHER" id="PTHR39673:SF5">
    <property type="entry name" value="TUNGSTEN-CONTAINING FORMYLMETHANOFURAN DEHYDROGENASE 2 SUBUNIT C"/>
    <property type="match status" value="1"/>
</dbReference>
<gene>
    <name evidence="2" type="ordered locus">Acear_1824</name>
</gene>
<dbReference type="EMBL" id="CP002105">
    <property type="protein sequence ID" value="ADL13328.1"/>
    <property type="molecule type" value="Genomic_DNA"/>
</dbReference>
<dbReference type="Gene3D" id="2.160.20.60">
    <property type="entry name" value="Glutamate synthase, alpha subunit, C-terminal domain"/>
    <property type="match status" value="1"/>
</dbReference>
<dbReference type="STRING" id="574087.Acear_1824"/>
<dbReference type="SUPFAM" id="SSF69336">
    <property type="entry name" value="Alpha subunit of glutamate synthase, C-terminal domain"/>
    <property type="match status" value="1"/>
</dbReference>
<dbReference type="PANTHER" id="PTHR39673">
    <property type="entry name" value="TUNGSTEN FORMYLMETHANOFURAN DEHYDROGENASE, SUBUNIT C (FWDC)"/>
    <property type="match status" value="1"/>
</dbReference>